<feature type="compositionally biased region" description="Basic residues" evidence="3">
    <location>
        <begin position="213"/>
        <end position="233"/>
    </location>
</feature>
<dbReference type="EMBL" id="JANBPU010000006">
    <property type="protein sequence ID" value="KAJ1921178.1"/>
    <property type="molecule type" value="Genomic_DNA"/>
</dbReference>
<dbReference type="GO" id="GO:0005737">
    <property type="term" value="C:cytoplasm"/>
    <property type="evidence" value="ECO:0007669"/>
    <property type="project" value="TreeGrafter"/>
</dbReference>
<feature type="domain" description="RRM" evidence="4">
    <location>
        <begin position="3"/>
        <end position="73"/>
    </location>
</feature>
<dbReference type="Gene3D" id="3.30.70.330">
    <property type="match status" value="2"/>
</dbReference>
<dbReference type="PANTHER" id="PTHR23003:SF51">
    <property type="entry name" value="SERINE-ARGININE PROTEIN 55"/>
    <property type="match status" value="1"/>
</dbReference>
<evidence type="ECO:0000256" key="2">
    <source>
        <dbReference type="PROSITE-ProRule" id="PRU00176"/>
    </source>
</evidence>
<feature type="compositionally biased region" description="Basic and acidic residues" evidence="3">
    <location>
        <begin position="201"/>
        <end position="212"/>
    </location>
</feature>
<dbReference type="InterPro" id="IPR035979">
    <property type="entry name" value="RBD_domain_sf"/>
</dbReference>
<name>A0A9W8A655_9FUNG</name>
<dbReference type="InterPro" id="IPR000504">
    <property type="entry name" value="RRM_dom"/>
</dbReference>
<evidence type="ECO:0000256" key="3">
    <source>
        <dbReference type="SAM" id="MobiDB-lite"/>
    </source>
</evidence>
<feature type="compositionally biased region" description="Low complexity" evidence="3">
    <location>
        <begin position="189"/>
        <end position="199"/>
    </location>
</feature>
<dbReference type="AlphaFoldDB" id="A0A9W8A655"/>
<feature type="domain" description="RRM" evidence="4">
    <location>
        <begin position="95"/>
        <end position="168"/>
    </location>
</feature>
<dbReference type="GO" id="GO:0003729">
    <property type="term" value="F:mRNA binding"/>
    <property type="evidence" value="ECO:0007669"/>
    <property type="project" value="TreeGrafter"/>
</dbReference>
<feature type="region of interest" description="Disordered" evidence="3">
    <location>
        <begin position="152"/>
        <end position="302"/>
    </location>
</feature>
<gene>
    <name evidence="5" type="ORF">H4219_000776</name>
</gene>
<dbReference type="GO" id="GO:0005634">
    <property type="term" value="C:nucleus"/>
    <property type="evidence" value="ECO:0007669"/>
    <property type="project" value="TreeGrafter"/>
</dbReference>
<dbReference type="OrthoDB" id="1099063at2759"/>
<sequence length="302" mass="34474">MSSRLFLGNLPHDAEVRQIEREFKRFGEIVDVVLKANFGFIEFRDPRDAKDAMERLNDQDFMGKRLVIEQAKARPGPREGRDFRDRGPGPQRANYRISVDNISSSVRWQELKNIFSDVGDVAFADCHKIRQGQGIVEFRNEDDMRAAMRKLDGHEIAGRRIHLSEDTGPPRRRRSPSPRRDRYGGGRGRYNSRSRSPYRGGRGDRGDRYERRRYSRSPRRRRSRTPPPRRHGSRHDSPHGSRRRSSRSYSPAPPPPENRRDSPRKSRSPSPAGGQDVFNGGGGGDSPSPPKSPPQADATGWD</sequence>
<feature type="compositionally biased region" description="Basic and acidic residues" evidence="3">
    <location>
        <begin position="152"/>
        <end position="169"/>
    </location>
</feature>
<dbReference type="Pfam" id="PF00076">
    <property type="entry name" value="RRM_1"/>
    <property type="match status" value="2"/>
</dbReference>
<dbReference type="PROSITE" id="PS50102">
    <property type="entry name" value="RRM"/>
    <property type="match status" value="2"/>
</dbReference>
<keyword evidence="1 2" id="KW-0694">RNA-binding</keyword>
<keyword evidence="6" id="KW-1185">Reference proteome</keyword>
<organism evidence="5 6">
    <name type="scientific">Mycoemilia scoparia</name>
    <dbReference type="NCBI Taxonomy" id="417184"/>
    <lineage>
        <taxon>Eukaryota</taxon>
        <taxon>Fungi</taxon>
        <taxon>Fungi incertae sedis</taxon>
        <taxon>Zoopagomycota</taxon>
        <taxon>Kickxellomycotina</taxon>
        <taxon>Kickxellomycetes</taxon>
        <taxon>Kickxellales</taxon>
        <taxon>Kickxellaceae</taxon>
        <taxon>Mycoemilia</taxon>
    </lineage>
</organism>
<evidence type="ECO:0000259" key="4">
    <source>
        <dbReference type="PROSITE" id="PS50102"/>
    </source>
</evidence>
<dbReference type="PANTHER" id="PTHR23003">
    <property type="entry name" value="RNA RECOGNITION MOTIF RRM DOMAIN CONTAINING PROTEIN"/>
    <property type="match status" value="1"/>
</dbReference>
<evidence type="ECO:0000313" key="5">
    <source>
        <dbReference type="EMBL" id="KAJ1921178.1"/>
    </source>
</evidence>
<accession>A0A9W8A655</accession>
<protein>
    <recommendedName>
        <fullName evidence="4">RRM domain-containing protein</fullName>
    </recommendedName>
</protein>
<dbReference type="InterPro" id="IPR050374">
    <property type="entry name" value="RRT5_SRSF_SR"/>
</dbReference>
<dbReference type="SMART" id="SM00360">
    <property type="entry name" value="RRM"/>
    <property type="match status" value="2"/>
</dbReference>
<evidence type="ECO:0000313" key="6">
    <source>
        <dbReference type="Proteomes" id="UP001150538"/>
    </source>
</evidence>
<comment type="caution">
    <text evidence="5">The sequence shown here is derived from an EMBL/GenBank/DDBJ whole genome shotgun (WGS) entry which is preliminary data.</text>
</comment>
<dbReference type="InterPro" id="IPR012677">
    <property type="entry name" value="Nucleotide-bd_a/b_plait_sf"/>
</dbReference>
<reference evidence="5" key="1">
    <citation type="submission" date="2022-07" db="EMBL/GenBank/DDBJ databases">
        <title>Phylogenomic reconstructions and comparative analyses of Kickxellomycotina fungi.</title>
        <authorList>
            <person name="Reynolds N.K."/>
            <person name="Stajich J.E."/>
            <person name="Barry K."/>
            <person name="Grigoriev I.V."/>
            <person name="Crous P."/>
            <person name="Smith M.E."/>
        </authorList>
    </citation>
    <scope>NUCLEOTIDE SEQUENCE</scope>
    <source>
        <strain evidence="5">NBRC 100468</strain>
    </source>
</reference>
<proteinExistence type="predicted"/>
<dbReference type="Proteomes" id="UP001150538">
    <property type="component" value="Unassembled WGS sequence"/>
</dbReference>
<feature type="region of interest" description="Disordered" evidence="3">
    <location>
        <begin position="72"/>
        <end position="94"/>
    </location>
</feature>
<evidence type="ECO:0000256" key="1">
    <source>
        <dbReference type="ARBA" id="ARBA00022884"/>
    </source>
</evidence>
<feature type="compositionally biased region" description="Basic and acidic residues" evidence="3">
    <location>
        <begin position="76"/>
        <end position="87"/>
    </location>
</feature>
<dbReference type="SUPFAM" id="SSF54928">
    <property type="entry name" value="RNA-binding domain, RBD"/>
    <property type="match status" value="2"/>
</dbReference>